<gene>
    <name evidence="1" type="ORF">ACIGXA_23715</name>
</gene>
<organism evidence="1 2">
    <name type="scientific">Streptomyces fildesensis</name>
    <dbReference type="NCBI Taxonomy" id="375757"/>
    <lineage>
        <taxon>Bacteria</taxon>
        <taxon>Bacillati</taxon>
        <taxon>Actinomycetota</taxon>
        <taxon>Actinomycetes</taxon>
        <taxon>Kitasatosporales</taxon>
        <taxon>Streptomycetaceae</taxon>
        <taxon>Streptomyces</taxon>
    </lineage>
</organism>
<name>A0ABW8CAS3_9ACTN</name>
<evidence type="ECO:0000313" key="2">
    <source>
        <dbReference type="Proteomes" id="UP001614394"/>
    </source>
</evidence>
<protein>
    <recommendedName>
        <fullName evidence="3">Toxin</fullName>
    </recommendedName>
</protein>
<reference evidence="1 2" key="1">
    <citation type="submission" date="2024-10" db="EMBL/GenBank/DDBJ databases">
        <title>The Natural Products Discovery Center: Release of the First 8490 Sequenced Strains for Exploring Actinobacteria Biosynthetic Diversity.</title>
        <authorList>
            <person name="Kalkreuter E."/>
            <person name="Kautsar S.A."/>
            <person name="Yang D."/>
            <person name="Bader C.D."/>
            <person name="Teijaro C.N."/>
            <person name="Fluegel L."/>
            <person name="Davis C.M."/>
            <person name="Simpson J.R."/>
            <person name="Lauterbach L."/>
            <person name="Steele A.D."/>
            <person name="Gui C."/>
            <person name="Meng S."/>
            <person name="Li G."/>
            <person name="Viehrig K."/>
            <person name="Ye F."/>
            <person name="Su P."/>
            <person name="Kiefer A.F."/>
            <person name="Nichols A."/>
            <person name="Cepeda A.J."/>
            <person name="Yan W."/>
            <person name="Fan B."/>
            <person name="Jiang Y."/>
            <person name="Adhikari A."/>
            <person name="Zheng C.-J."/>
            <person name="Schuster L."/>
            <person name="Cowan T.M."/>
            <person name="Smanski M.J."/>
            <person name="Chevrette M.G."/>
            <person name="De Carvalho L.P.S."/>
            <person name="Shen B."/>
        </authorList>
    </citation>
    <scope>NUCLEOTIDE SEQUENCE [LARGE SCALE GENOMIC DNA]</scope>
    <source>
        <strain evidence="1 2">NPDC053399</strain>
    </source>
</reference>
<dbReference type="Proteomes" id="UP001614394">
    <property type="component" value="Unassembled WGS sequence"/>
</dbReference>
<evidence type="ECO:0008006" key="3">
    <source>
        <dbReference type="Google" id="ProtNLM"/>
    </source>
</evidence>
<evidence type="ECO:0000313" key="1">
    <source>
        <dbReference type="EMBL" id="MFI9103535.1"/>
    </source>
</evidence>
<dbReference type="EMBL" id="JBITYG010000007">
    <property type="protein sequence ID" value="MFI9103535.1"/>
    <property type="molecule type" value="Genomic_DNA"/>
</dbReference>
<sequence>MAPGALRRECRRILREMPVPDPFTVAGFIKNIEAERGREIRLVELPADVPGQTGACGLWVKHRQRPLDLILHVQGTTKFHRKKIIFHELCHLWCEDGSGAEREQLALLFPGMPPEMLDRLLSTGQVMARSGYATHAEARAETLADLLHHETRHARITGDVTLRNLDESLSRPIAGPRRKKVLPHD</sequence>
<comment type="caution">
    <text evidence="1">The sequence shown here is derived from an EMBL/GenBank/DDBJ whole genome shotgun (WGS) entry which is preliminary data.</text>
</comment>
<proteinExistence type="predicted"/>
<dbReference type="RefSeq" id="WP_399652714.1">
    <property type="nucleotide sequence ID" value="NZ_JBITYG010000007.1"/>
</dbReference>
<accession>A0ABW8CAS3</accession>
<keyword evidence="2" id="KW-1185">Reference proteome</keyword>